<comment type="caution">
    <text evidence="3">The sequence shown here is derived from an EMBL/GenBank/DDBJ whole genome shotgun (WGS) entry which is preliminary data.</text>
</comment>
<feature type="domain" description="EamA" evidence="2">
    <location>
        <begin position="158"/>
        <end position="288"/>
    </location>
</feature>
<sequence length="295" mass="30387">MKTLSSPMPVIAAVAAIFALSCLDAGIKELGGRFPTLEIVFLRYGAGALWCLPVFAWALVRRRTNPPSRGTLVRSATRALIILATAAMFFEALTRLPLAEAVAIVFTAPLFMALLGRLVLKEPVGKRAATAIATGFLGLLIMASGRLGGGAFGEGAALGYLLALGGSLTYSLAMILTRRDSATDGVITLVSVQNLCAAVFAAPLAAGVFVMPAAADWGLVALIGLLGTTGHLALAWAYANAPAARLAPIEFTGLLWAPLFGFAFFAEVPAPPTIAGALLIVVACLIVARPTRAAA</sequence>
<evidence type="ECO:0000313" key="4">
    <source>
        <dbReference type="Proteomes" id="UP000631694"/>
    </source>
</evidence>
<dbReference type="InterPro" id="IPR000620">
    <property type="entry name" value="EamA_dom"/>
</dbReference>
<feature type="transmembrane region" description="Helical" evidence="1">
    <location>
        <begin position="217"/>
        <end position="239"/>
    </location>
</feature>
<feature type="transmembrane region" description="Helical" evidence="1">
    <location>
        <begin position="96"/>
        <end position="116"/>
    </location>
</feature>
<accession>A0A931I105</accession>
<feature type="transmembrane region" description="Helical" evidence="1">
    <location>
        <begin position="72"/>
        <end position="90"/>
    </location>
</feature>
<dbReference type="InterPro" id="IPR037185">
    <property type="entry name" value="EmrE-like"/>
</dbReference>
<evidence type="ECO:0000259" key="2">
    <source>
        <dbReference type="Pfam" id="PF00892"/>
    </source>
</evidence>
<feature type="transmembrane region" description="Helical" evidence="1">
    <location>
        <begin position="189"/>
        <end position="211"/>
    </location>
</feature>
<keyword evidence="1" id="KW-1133">Transmembrane helix</keyword>
<dbReference type="SUPFAM" id="SSF103481">
    <property type="entry name" value="Multidrug resistance efflux transporter EmrE"/>
    <property type="match status" value="2"/>
</dbReference>
<name>A0A931I105_9HYPH</name>
<dbReference type="GO" id="GO:0016020">
    <property type="term" value="C:membrane"/>
    <property type="evidence" value="ECO:0007669"/>
    <property type="project" value="InterPro"/>
</dbReference>
<feature type="transmembrane region" description="Helical" evidence="1">
    <location>
        <begin position="41"/>
        <end position="60"/>
    </location>
</feature>
<proteinExistence type="predicted"/>
<dbReference type="EMBL" id="JADZLT010000050">
    <property type="protein sequence ID" value="MBH0238200.1"/>
    <property type="molecule type" value="Genomic_DNA"/>
</dbReference>
<feature type="domain" description="EamA" evidence="2">
    <location>
        <begin position="10"/>
        <end position="142"/>
    </location>
</feature>
<dbReference type="Proteomes" id="UP000631694">
    <property type="component" value="Unassembled WGS sequence"/>
</dbReference>
<keyword evidence="1" id="KW-0472">Membrane</keyword>
<reference evidence="3" key="1">
    <citation type="submission" date="2020-12" db="EMBL/GenBank/DDBJ databases">
        <title>Methylobrevis albus sp. nov., isolated from fresh water lack sediment.</title>
        <authorList>
            <person name="Zou Q."/>
        </authorList>
    </citation>
    <scope>NUCLEOTIDE SEQUENCE</scope>
    <source>
        <strain evidence="3">L22</strain>
    </source>
</reference>
<dbReference type="RefSeq" id="WP_197311287.1">
    <property type="nucleotide sequence ID" value="NZ_JADZLT010000050.1"/>
</dbReference>
<dbReference type="AlphaFoldDB" id="A0A931I105"/>
<gene>
    <name evidence="3" type="ORF">I5731_10230</name>
</gene>
<evidence type="ECO:0000313" key="3">
    <source>
        <dbReference type="EMBL" id="MBH0238200.1"/>
    </source>
</evidence>
<feature type="transmembrane region" description="Helical" evidence="1">
    <location>
        <begin position="246"/>
        <end position="266"/>
    </location>
</feature>
<dbReference type="PANTHER" id="PTHR22911">
    <property type="entry name" value="ACYL-MALONYL CONDENSING ENZYME-RELATED"/>
    <property type="match status" value="1"/>
</dbReference>
<feature type="transmembrane region" description="Helical" evidence="1">
    <location>
        <begin position="272"/>
        <end position="288"/>
    </location>
</feature>
<feature type="transmembrane region" description="Helical" evidence="1">
    <location>
        <begin position="157"/>
        <end position="177"/>
    </location>
</feature>
<protein>
    <submittedName>
        <fullName evidence="3">DMT family transporter</fullName>
    </submittedName>
</protein>
<feature type="transmembrane region" description="Helical" evidence="1">
    <location>
        <begin position="128"/>
        <end position="145"/>
    </location>
</feature>
<dbReference type="Pfam" id="PF00892">
    <property type="entry name" value="EamA"/>
    <property type="match status" value="2"/>
</dbReference>
<organism evidence="3 4">
    <name type="scientific">Methylobrevis albus</name>
    <dbReference type="NCBI Taxonomy" id="2793297"/>
    <lineage>
        <taxon>Bacteria</taxon>
        <taxon>Pseudomonadati</taxon>
        <taxon>Pseudomonadota</taxon>
        <taxon>Alphaproteobacteria</taxon>
        <taxon>Hyphomicrobiales</taxon>
        <taxon>Pleomorphomonadaceae</taxon>
        <taxon>Methylobrevis</taxon>
    </lineage>
</organism>
<keyword evidence="1" id="KW-0812">Transmembrane</keyword>
<dbReference type="PANTHER" id="PTHR22911:SF135">
    <property type="entry name" value="BLR4310 PROTEIN"/>
    <property type="match status" value="1"/>
</dbReference>
<keyword evidence="4" id="KW-1185">Reference proteome</keyword>
<evidence type="ECO:0000256" key="1">
    <source>
        <dbReference type="SAM" id="Phobius"/>
    </source>
</evidence>
<dbReference type="PROSITE" id="PS51257">
    <property type="entry name" value="PROKAR_LIPOPROTEIN"/>
    <property type="match status" value="1"/>
</dbReference>